<evidence type="ECO:0000313" key="2">
    <source>
        <dbReference type="EMBL" id="CBY12623.1"/>
    </source>
</evidence>
<keyword evidence="1" id="KW-0175">Coiled coil</keyword>
<dbReference type="OrthoDB" id="10117608at2759"/>
<gene>
    <name evidence="2" type="ORF">GSOID_T00002026001</name>
</gene>
<name>E4XS75_OIKDI</name>
<sequence>MSSQNAVCDKLMTKLDYEEDRATMSFLRRRRLVDETKSRVLELKREFNKNHENMEGIKQQLLFSQLKGEHSSCRTFLRQEIETHERKKDKLVCQIVELERMLNERANADFARPEQQRSQTQ</sequence>
<keyword evidence="3" id="KW-1185">Reference proteome</keyword>
<dbReference type="Proteomes" id="UP000001307">
    <property type="component" value="Unassembled WGS sequence"/>
</dbReference>
<dbReference type="EMBL" id="FN653131">
    <property type="protein sequence ID" value="CBY12623.1"/>
    <property type="molecule type" value="Genomic_DNA"/>
</dbReference>
<organism evidence="2">
    <name type="scientific">Oikopleura dioica</name>
    <name type="common">Tunicate</name>
    <dbReference type="NCBI Taxonomy" id="34765"/>
    <lineage>
        <taxon>Eukaryota</taxon>
        <taxon>Metazoa</taxon>
        <taxon>Chordata</taxon>
        <taxon>Tunicata</taxon>
        <taxon>Appendicularia</taxon>
        <taxon>Copelata</taxon>
        <taxon>Oikopleuridae</taxon>
        <taxon>Oikopleura</taxon>
    </lineage>
</organism>
<proteinExistence type="predicted"/>
<dbReference type="AlphaFoldDB" id="E4XS75"/>
<evidence type="ECO:0000313" key="3">
    <source>
        <dbReference type="Proteomes" id="UP000001307"/>
    </source>
</evidence>
<accession>E4XS75</accession>
<dbReference type="InParanoid" id="E4XS75"/>
<protein>
    <submittedName>
        <fullName evidence="2">Uncharacterized protein</fullName>
    </submittedName>
</protein>
<reference evidence="2" key="1">
    <citation type="journal article" date="2010" name="Science">
        <title>Plasticity of animal genome architecture unmasked by rapid evolution of a pelagic tunicate.</title>
        <authorList>
            <person name="Denoeud F."/>
            <person name="Henriet S."/>
            <person name="Mungpakdee S."/>
            <person name="Aury J.M."/>
            <person name="Da Silva C."/>
            <person name="Brinkmann H."/>
            <person name="Mikhaleva J."/>
            <person name="Olsen L.C."/>
            <person name="Jubin C."/>
            <person name="Canestro C."/>
            <person name="Bouquet J.M."/>
            <person name="Danks G."/>
            <person name="Poulain J."/>
            <person name="Campsteijn C."/>
            <person name="Adamski M."/>
            <person name="Cross I."/>
            <person name="Yadetie F."/>
            <person name="Muffato M."/>
            <person name="Louis A."/>
            <person name="Butcher S."/>
            <person name="Tsagkogeorga G."/>
            <person name="Konrad A."/>
            <person name="Singh S."/>
            <person name="Jensen M.F."/>
            <person name="Cong E.H."/>
            <person name="Eikeseth-Otteraa H."/>
            <person name="Noel B."/>
            <person name="Anthouard V."/>
            <person name="Porcel B.M."/>
            <person name="Kachouri-Lafond R."/>
            <person name="Nishino A."/>
            <person name="Ugolini M."/>
            <person name="Chourrout P."/>
            <person name="Nishida H."/>
            <person name="Aasland R."/>
            <person name="Huzurbazar S."/>
            <person name="Westhof E."/>
            <person name="Delsuc F."/>
            <person name="Lehrach H."/>
            <person name="Reinhardt R."/>
            <person name="Weissenbach J."/>
            <person name="Roy S.W."/>
            <person name="Artiguenave F."/>
            <person name="Postlethwait J.H."/>
            <person name="Manak J.R."/>
            <person name="Thompson E.M."/>
            <person name="Jaillon O."/>
            <person name="Du Pasquier L."/>
            <person name="Boudinot P."/>
            <person name="Liberles D.A."/>
            <person name="Volff J.N."/>
            <person name="Philippe H."/>
            <person name="Lenhard B."/>
            <person name="Roest Crollius H."/>
            <person name="Wincker P."/>
            <person name="Chourrout D."/>
        </authorList>
    </citation>
    <scope>NUCLEOTIDE SEQUENCE [LARGE SCALE GENOMIC DNA]</scope>
</reference>
<feature type="coiled-coil region" evidence="1">
    <location>
        <begin position="74"/>
        <end position="101"/>
    </location>
</feature>
<evidence type="ECO:0000256" key="1">
    <source>
        <dbReference type="SAM" id="Coils"/>
    </source>
</evidence>